<dbReference type="PANTHER" id="PTHR13822">
    <property type="entry name" value="ATP SYNTHASE DELTA/EPSILON CHAIN"/>
    <property type="match status" value="1"/>
</dbReference>
<dbReference type="Proteomes" id="UP000306912">
    <property type="component" value="Unassembled WGS sequence"/>
</dbReference>
<keyword evidence="7 8" id="KW-0066">ATP synthesis</keyword>
<dbReference type="InterPro" id="IPR001469">
    <property type="entry name" value="ATP_synth_F1_dsu/esu"/>
</dbReference>
<sequence>MADKSLHLQIIALDRILYDGQITKLTINSTGGELTILPNHMPIVAVIEPAPIYVHEEDGNERIVVIHGGYFNLFDNDLLVVADDAIFAEEIDRAREEEAVKEAEHDINETRGDNLQLARAKVRLQRSLMNLQVADSLSKLK</sequence>
<evidence type="ECO:0000313" key="11">
    <source>
        <dbReference type="EMBL" id="TLG77093.1"/>
    </source>
</evidence>
<comment type="subcellular location">
    <subcellularLocation>
        <location evidence="8">Cell membrane</location>
        <topology evidence="8">Peripheral membrane protein</topology>
    </subcellularLocation>
    <subcellularLocation>
        <location evidence="1">Endomembrane system</location>
        <topology evidence="1">Peripheral membrane protein</topology>
    </subcellularLocation>
</comment>
<dbReference type="GO" id="GO:0045259">
    <property type="term" value="C:proton-transporting ATP synthase complex"/>
    <property type="evidence" value="ECO:0007669"/>
    <property type="project" value="UniProtKB-KW"/>
</dbReference>
<evidence type="ECO:0000256" key="4">
    <source>
        <dbReference type="ARBA" id="ARBA00023065"/>
    </source>
</evidence>
<protein>
    <recommendedName>
        <fullName evidence="8">ATP synthase epsilon chain</fullName>
    </recommendedName>
    <alternativeName>
        <fullName evidence="8">ATP synthase F1 sector epsilon subunit</fullName>
    </alternativeName>
    <alternativeName>
        <fullName evidence="8">F-ATPase epsilon subunit</fullName>
    </alternativeName>
</protein>
<dbReference type="InterPro" id="IPR020546">
    <property type="entry name" value="ATP_synth_F1_dsu/esu_N"/>
</dbReference>
<dbReference type="CDD" id="cd12152">
    <property type="entry name" value="F1-ATPase_delta"/>
    <property type="match status" value="1"/>
</dbReference>
<evidence type="ECO:0000256" key="5">
    <source>
        <dbReference type="ARBA" id="ARBA00023136"/>
    </source>
</evidence>
<dbReference type="OrthoDB" id="9804110at2"/>
<dbReference type="HAMAP" id="MF_00530">
    <property type="entry name" value="ATP_synth_epsil_bac"/>
    <property type="match status" value="1"/>
</dbReference>
<accession>A0A5R8QI39</accession>
<dbReference type="FunCoup" id="A0A5R8QI39">
    <property type="interactions" value="329"/>
</dbReference>
<dbReference type="RefSeq" id="WP_138189705.1">
    <property type="nucleotide sequence ID" value="NZ_VBWP01000001.1"/>
</dbReference>
<dbReference type="InParanoid" id="A0A5R8QI39"/>
<dbReference type="InterPro" id="IPR036771">
    <property type="entry name" value="ATPsynth_dsu/esu_N"/>
</dbReference>
<dbReference type="GO" id="GO:0046933">
    <property type="term" value="F:proton-transporting ATP synthase activity, rotational mechanism"/>
    <property type="evidence" value="ECO:0007669"/>
    <property type="project" value="UniProtKB-UniRule"/>
</dbReference>
<reference evidence="11 12" key="1">
    <citation type="submission" date="2019-05" db="EMBL/GenBank/DDBJ databases">
        <title>Culicoidintestinum kansasii gen. nov., sp. nov. from the gastrointestinal tract of the biting midge, Culicoides sonorensis.</title>
        <authorList>
            <person name="Neupane S."/>
            <person name="Ghosh A."/>
            <person name="Gunther S."/>
            <person name="Martin K."/>
            <person name="Zurek L."/>
        </authorList>
    </citation>
    <scope>NUCLEOTIDE SEQUENCE [LARGE SCALE GENOMIC DNA]</scope>
    <source>
        <strain evidence="11 12">CS-1</strain>
    </source>
</reference>
<keyword evidence="8" id="KW-0375">Hydrogen ion transport</keyword>
<evidence type="ECO:0000256" key="6">
    <source>
        <dbReference type="ARBA" id="ARBA00023196"/>
    </source>
</evidence>
<evidence type="ECO:0000259" key="10">
    <source>
        <dbReference type="Pfam" id="PF02823"/>
    </source>
</evidence>
<keyword evidence="5 8" id="KW-0472">Membrane</keyword>
<dbReference type="PANTHER" id="PTHR13822:SF10">
    <property type="entry name" value="ATP SYNTHASE EPSILON CHAIN, CHLOROPLASTIC"/>
    <property type="match status" value="1"/>
</dbReference>
<dbReference type="Gene3D" id="2.60.15.10">
    <property type="entry name" value="F0F1 ATP synthase delta/epsilon subunit, N-terminal"/>
    <property type="match status" value="1"/>
</dbReference>
<dbReference type="SUPFAM" id="SSF51344">
    <property type="entry name" value="Epsilon subunit of F1F0-ATP synthase N-terminal domain"/>
    <property type="match status" value="1"/>
</dbReference>
<evidence type="ECO:0000256" key="9">
    <source>
        <dbReference type="RuleBase" id="RU003656"/>
    </source>
</evidence>
<evidence type="ECO:0000256" key="1">
    <source>
        <dbReference type="ARBA" id="ARBA00004184"/>
    </source>
</evidence>
<dbReference type="GO" id="GO:0005524">
    <property type="term" value="F:ATP binding"/>
    <property type="evidence" value="ECO:0007669"/>
    <property type="project" value="UniProtKB-UniRule"/>
</dbReference>
<comment type="function">
    <text evidence="8">Produces ATP from ADP in the presence of a proton gradient across the membrane.</text>
</comment>
<evidence type="ECO:0000313" key="12">
    <source>
        <dbReference type="Proteomes" id="UP000306912"/>
    </source>
</evidence>
<keyword evidence="6 8" id="KW-0139">CF(1)</keyword>
<comment type="caution">
    <text evidence="11">The sequence shown here is derived from an EMBL/GenBank/DDBJ whole genome shotgun (WGS) entry which is preliminary data.</text>
</comment>
<evidence type="ECO:0000256" key="3">
    <source>
        <dbReference type="ARBA" id="ARBA00022448"/>
    </source>
</evidence>
<comment type="subunit">
    <text evidence="8 9">F-type ATPases have 2 components, CF(1) - the catalytic core - and CF(0) - the membrane proton channel. CF(1) has five subunits: alpha(3), beta(3), gamma(1), delta(1), epsilon(1). CF(0) has three main subunits: a, b and c.</text>
</comment>
<dbReference type="NCBIfam" id="TIGR01216">
    <property type="entry name" value="ATP_synt_epsi"/>
    <property type="match status" value="1"/>
</dbReference>
<dbReference type="Pfam" id="PF02823">
    <property type="entry name" value="ATP-synt_DE_N"/>
    <property type="match status" value="1"/>
</dbReference>
<evidence type="ECO:0000256" key="8">
    <source>
        <dbReference type="HAMAP-Rule" id="MF_00530"/>
    </source>
</evidence>
<keyword evidence="4 8" id="KW-0406">Ion transport</keyword>
<feature type="domain" description="ATP synthase F1 complex delta/epsilon subunit N-terminal" evidence="10">
    <location>
        <begin position="6"/>
        <end position="85"/>
    </location>
</feature>
<comment type="similarity">
    <text evidence="2 8 9">Belongs to the ATPase epsilon chain family.</text>
</comment>
<gene>
    <name evidence="8 11" type="primary">atpC</name>
    <name evidence="11" type="ORF">FEZ08_00310</name>
</gene>
<dbReference type="EMBL" id="VBWP01000001">
    <property type="protein sequence ID" value="TLG77093.1"/>
    <property type="molecule type" value="Genomic_DNA"/>
</dbReference>
<evidence type="ECO:0000256" key="7">
    <source>
        <dbReference type="ARBA" id="ARBA00023310"/>
    </source>
</evidence>
<keyword evidence="12" id="KW-1185">Reference proteome</keyword>
<name>A0A5R8QI39_9FIRM</name>
<keyword evidence="8" id="KW-1003">Cell membrane</keyword>
<dbReference type="AlphaFoldDB" id="A0A5R8QI39"/>
<keyword evidence="3 8" id="KW-0813">Transport</keyword>
<evidence type="ECO:0000256" key="2">
    <source>
        <dbReference type="ARBA" id="ARBA00005712"/>
    </source>
</evidence>
<proteinExistence type="inferred from homology"/>
<dbReference type="GO" id="GO:0012505">
    <property type="term" value="C:endomembrane system"/>
    <property type="evidence" value="ECO:0007669"/>
    <property type="project" value="UniProtKB-SubCell"/>
</dbReference>
<dbReference type="GO" id="GO:0005886">
    <property type="term" value="C:plasma membrane"/>
    <property type="evidence" value="ECO:0007669"/>
    <property type="project" value="UniProtKB-SubCell"/>
</dbReference>
<organism evidence="11 12">
    <name type="scientific">Culicoidibacter larvae</name>
    <dbReference type="NCBI Taxonomy" id="2579976"/>
    <lineage>
        <taxon>Bacteria</taxon>
        <taxon>Bacillati</taxon>
        <taxon>Bacillota</taxon>
        <taxon>Culicoidibacteria</taxon>
        <taxon>Culicoidibacterales</taxon>
        <taxon>Culicoidibacteraceae</taxon>
        <taxon>Culicoidibacter</taxon>
    </lineage>
</organism>